<dbReference type="RefSeq" id="XP_045154135.1">
    <property type="nucleotide sequence ID" value="XM_045298200.1"/>
</dbReference>
<evidence type="ECO:0000313" key="2">
    <source>
        <dbReference type="RefSeq" id="XP_045154135.1"/>
    </source>
</evidence>
<reference evidence="2" key="1">
    <citation type="submission" date="2025-08" db="UniProtKB">
        <authorList>
            <consortium name="RefSeq"/>
        </authorList>
    </citation>
    <scope>IDENTIFICATION</scope>
</reference>
<dbReference type="Proteomes" id="UP000694863">
    <property type="component" value="Unplaced"/>
</dbReference>
<gene>
    <name evidence="2" type="primary">LOC101641801</name>
</gene>
<proteinExistence type="predicted"/>
<name>A0AC55DQV4_ECHTE</name>
<evidence type="ECO:0000313" key="1">
    <source>
        <dbReference type="Proteomes" id="UP000694863"/>
    </source>
</evidence>
<protein>
    <submittedName>
        <fullName evidence="2">Centromere protein S-like</fullName>
    </submittedName>
</protein>
<organism evidence="1 2">
    <name type="scientific">Echinops telfairi</name>
    <name type="common">Lesser hedgehog tenrec</name>
    <dbReference type="NCBI Taxonomy" id="9371"/>
    <lineage>
        <taxon>Eukaryota</taxon>
        <taxon>Metazoa</taxon>
        <taxon>Chordata</taxon>
        <taxon>Craniata</taxon>
        <taxon>Vertebrata</taxon>
        <taxon>Euteleostomi</taxon>
        <taxon>Mammalia</taxon>
        <taxon>Eutheria</taxon>
        <taxon>Afrotheria</taxon>
        <taxon>Tenrecidae</taxon>
        <taxon>Tenrecinae</taxon>
        <taxon>Echinops</taxon>
    </lineage>
</organism>
<keyword evidence="1" id="KW-1185">Reference proteome</keyword>
<sequence>MEVARAEGQQLRTDQQKLKATVHRTVDCLCKEVAAEKEMQFSKQTVAAISEVLFACENFAKVLEMFARHEKRSTINTDDGKLLARRSHSLLKYITEKNEGIAQVNLEQKAKKKKKPERGNQESTESAVEAEAVESKGEPSIAAAFSRPSPAKGMISQSGSCSPGTACPIFLSDTDFKNELKRECC</sequence>
<accession>A0AC55DQV4</accession>